<feature type="chain" id="PRO_5002910677" evidence="2">
    <location>
        <begin position="31"/>
        <end position="434"/>
    </location>
</feature>
<name>C1MV96_MICPC</name>
<dbReference type="Gene3D" id="3.40.50.1820">
    <property type="entry name" value="alpha/beta hydrolase"/>
    <property type="match status" value="1"/>
</dbReference>
<dbReference type="Pfam" id="PF07224">
    <property type="entry name" value="Chlorophyllase"/>
    <property type="match status" value="1"/>
</dbReference>
<dbReference type="InterPro" id="IPR029058">
    <property type="entry name" value="AB_hydrolase_fold"/>
</dbReference>
<dbReference type="AlphaFoldDB" id="C1MV96"/>
<evidence type="ECO:0000313" key="4">
    <source>
        <dbReference type="Proteomes" id="UP000001876"/>
    </source>
</evidence>
<proteinExistence type="predicted"/>
<dbReference type="InterPro" id="IPR017395">
    <property type="entry name" value="Chlorophyllase-like"/>
</dbReference>
<dbReference type="KEGG" id="mpp:MICPUCDRAFT_59107"/>
<dbReference type="Proteomes" id="UP000001876">
    <property type="component" value="Unassembled WGS sequence"/>
</dbReference>
<evidence type="ECO:0000256" key="2">
    <source>
        <dbReference type="SAM" id="SignalP"/>
    </source>
</evidence>
<keyword evidence="2" id="KW-0732">Signal</keyword>
<feature type="region of interest" description="Disordered" evidence="1">
    <location>
        <begin position="389"/>
        <end position="427"/>
    </location>
</feature>
<protein>
    <submittedName>
        <fullName evidence="3">Predicted protein</fullName>
    </submittedName>
</protein>
<evidence type="ECO:0000313" key="3">
    <source>
        <dbReference type="EMBL" id="EEH56466.1"/>
    </source>
</evidence>
<keyword evidence="4" id="KW-1185">Reference proteome</keyword>
<dbReference type="RefSeq" id="XP_003059334.1">
    <property type="nucleotide sequence ID" value="XM_003059288.1"/>
</dbReference>
<dbReference type="GeneID" id="9684774"/>
<feature type="signal peptide" evidence="2">
    <location>
        <begin position="1"/>
        <end position="30"/>
    </location>
</feature>
<sequence length="434" mass="46627">MRRRRPPPPPLAFALLGVACVLVVARGAAADDDRGDGDGDRERRRGQRAYATPPRTRALDPAPFASASYSYASAYYPTPTPTSAERAAAAAALARGAVALGGAAFDAVGAALELGADELAWMMDANDDDDEGLFATTWGDADADLAGAIRAFASSEAAASRASPPPPPPPPPRPSGAPREDFRAAGPYEVDSHDVAFYDDGDGGGAWPRRVRALAFKPVASIDARPGSHRGPFPVVAFAIGWNNWASRYARTLAHLASHGFVVLAPTTADRDVRPGRRVRIHTGPRTTPFAWWTPFLKDFLSRRASLSAHHPSVLIPRHAPRRLSTPTLLTPFNSTPTPFDSASKFLLARVGPPRVPRVGAARDRPSVVAAVRSRRSRTVWAVRALQRRGRGGARDDGRQARRRRRRGARDAPQARSMSHWSPYDRVGAVNAVP</sequence>
<feature type="compositionally biased region" description="Basic and acidic residues" evidence="1">
    <location>
        <begin position="29"/>
        <end position="43"/>
    </location>
</feature>
<evidence type="ECO:0000256" key="1">
    <source>
        <dbReference type="SAM" id="MobiDB-lite"/>
    </source>
</evidence>
<accession>C1MV96</accession>
<dbReference type="EMBL" id="GG663740">
    <property type="protein sequence ID" value="EEH56466.1"/>
    <property type="molecule type" value="Genomic_DNA"/>
</dbReference>
<dbReference type="SUPFAM" id="SSF53474">
    <property type="entry name" value="alpha/beta-Hydrolases"/>
    <property type="match status" value="1"/>
</dbReference>
<gene>
    <name evidence="3" type="ORF">MICPUCDRAFT_59107</name>
</gene>
<feature type="compositionally biased region" description="Pro residues" evidence="1">
    <location>
        <begin position="163"/>
        <end position="175"/>
    </location>
</feature>
<feature type="region of interest" description="Disordered" evidence="1">
    <location>
        <begin position="156"/>
        <end position="183"/>
    </location>
</feature>
<dbReference type="PROSITE" id="PS51257">
    <property type="entry name" value="PROKAR_LIPOPROTEIN"/>
    <property type="match status" value="1"/>
</dbReference>
<reference evidence="3 4" key="1">
    <citation type="journal article" date="2009" name="Science">
        <title>Green evolution and dynamic adaptations revealed by genomes of the marine picoeukaryotes Micromonas.</title>
        <authorList>
            <person name="Worden A.Z."/>
            <person name="Lee J.H."/>
            <person name="Mock T."/>
            <person name="Rouze P."/>
            <person name="Simmons M.P."/>
            <person name="Aerts A.L."/>
            <person name="Allen A.E."/>
            <person name="Cuvelier M.L."/>
            <person name="Derelle E."/>
            <person name="Everett M.V."/>
            <person name="Foulon E."/>
            <person name="Grimwood J."/>
            <person name="Gundlach H."/>
            <person name="Henrissat B."/>
            <person name="Napoli C."/>
            <person name="McDonald S.M."/>
            <person name="Parker M.S."/>
            <person name="Rombauts S."/>
            <person name="Salamov A."/>
            <person name="Von Dassow P."/>
            <person name="Badger J.H."/>
            <person name="Coutinho P.M."/>
            <person name="Demir E."/>
            <person name="Dubchak I."/>
            <person name="Gentemann C."/>
            <person name="Eikrem W."/>
            <person name="Gready J.E."/>
            <person name="John U."/>
            <person name="Lanier W."/>
            <person name="Lindquist E.A."/>
            <person name="Lucas S."/>
            <person name="Mayer K.F."/>
            <person name="Moreau H."/>
            <person name="Not F."/>
            <person name="Otillar R."/>
            <person name="Panaud O."/>
            <person name="Pangilinan J."/>
            <person name="Paulsen I."/>
            <person name="Piegu B."/>
            <person name="Poliakov A."/>
            <person name="Robbens S."/>
            <person name="Schmutz J."/>
            <person name="Toulza E."/>
            <person name="Wyss T."/>
            <person name="Zelensky A."/>
            <person name="Zhou K."/>
            <person name="Armbrust E.V."/>
            <person name="Bhattacharya D."/>
            <person name="Goodenough U.W."/>
            <person name="Van de Peer Y."/>
            <person name="Grigoriev I.V."/>
        </authorList>
    </citation>
    <scope>NUCLEOTIDE SEQUENCE [LARGE SCALE GENOMIC DNA]</scope>
    <source>
        <strain evidence="3 4">CCMP1545</strain>
    </source>
</reference>
<feature type="region of interest" description="Disordered" evidence="1">
    <location>
        <begin position="29"/>
        <end position="57"/>
    </location>
</feature>
<dbReference type="OrthoDB" id="1737444at2759"/>
<organism evidence="4">
    <name type="scientific">Micromonas pusilla (strain CCMP1545)</name>
    <name type="common">Picoplanktonic green alga</name>
    <dbReference type="NCBI Taxonomy" id="564608"/>
    <lineage>
        <taxon>Eukaryota</taxon>
        <taxon>Viridiplantae</taxon>
        <taxon>Chlorophyta</taxon>
        <taxon>Mamiellophyceae</taxon>
        <taxon>Mamiellales</taxon>
        <taxon>Mamiellaceae</taxon>
        <taxon>Micromonas</taxon>
    </lineage>
</organism>